<dbReference type="HOGENOM" id="CLU_096624_1_0_1"/>
<dbReference type="eggNOG" id="ENOG502S5BV">
    <property type="taxonomic scope" value="Eukaryota"/>
</dbReference>
<dbReference type="Proteomes" id="UP000001514">
    <property type="component" value="Unassembled WGS sequence"/>
</dbReference>
<evidence type="ECO:0000313" key="2">
    <source>
        <dbReference type="EMBL" id="EFJ25789.1"/>
    </source>
</evidence>
<accession>D8RQ37</accession>
<feature type="chain" id="PRO_5003122008" description="SnoaL-like domain-containing protein" evidence="1">
    <location>
        <begin position="27"/>
        <end position="170"/>
    </location>
</feature>
<dbReference type="FunCoup" id="D8RQ37">
    <property type="interactions" value="1027"/>
</dbReference>
<dbReference type="Gramene" id="EFJ25789">
    <property type="protein sequence ID" value="EFJ25789"/>
    <property type="gene ID" value="SELMODRAFT_413750"/>
</dbReference>
<evidence type="ECO:0000256" key="1">
    <source>
        <dbReference type="SAM" id="SignalP"/>
    </source>
</evidence>
<dbReference type="OrthoDB" id="348976at2759"/>
<feature type="signal peptide" evidence="1">
    <location>
        <begin position="1"/>
        <end position="26"/>
    </location>
</feature>
<dbReference type="InterPro" id="IPR032710">
    <property type="entry name" value="NTF2-like_dom_sf"/>
</dbReference>
<dbReference type="AlphaFoldDB" id="D8RQ37"/>
<sequence>MMLTGRRQLVISPIVLLGFAPPVLLASEGDRRRHFAVDEIEQIIRQDIEDRQYYVTGDLTRSIYSEDCRFIDPTTNVQGVDSYVAAVKSLFDPSDSKHELLEIHVTSPTTIEAKWRLQGSLKLPWKPHIAAYEGTTTYTLNDDGFVASHKETWDISLLTAFIELLTPSFR</sequence>
<dbReference type="InParanoid" id="D8RQ37"/>
<proteinExistence type="predicted"/>
<gene>
    <name evidence="2" type="ORF">SELMODRAFT_413750</name>
</gene>
<dbReference type="PANTHER" id="PTHR34123:SF3">
    <property type="entry name" value="SNOAL-LIKE DOMAIN-CONTAINING PROTEIN"/>
    <property type="match status" value="1"/>
</dbReference>
<organism evidence="3">
    <name type="scientific">Selaginella moellendorffii</name>
    <name type="common">Spikemoss</name>
    <dbReference type="NCBI Taxonomy" id="88036"/>
    <lineage>
        <taxon>Eukaryota</taxon>
        <taxon>Viridiplantae</taxon>
        <taxon>Streptophyta</taxon>
        <taxon>Embryophyta</taxon>
        <taxon>Tracheophyta</taxon>
        <taxon>Lycopodiopsida</taxon>
        <taxon>Selaginellales</taxon>
        <taxon>Selaginellaceae</taxon>
        <taxon>Selaginella</taxon>
    </lineage>
</organism>
<dbReference type="InterPro" id="IPR018790">
    <property type="entry name" value="DUF2358"/>
</dbReference>
<dbReference type="Pfam" id="PF10184">
    <property type="entry name" value="DUF2358"/>
    <property type="match status" value="1"/>
</dbReference>
<evidence type="ECO:0000313" key="3">
    <source>
        <dbReference type="Proteomes" id="UP000001514"/>
    </source>
</evidence>
<keyword evidence="3" id="KW-1185">Reference proteome</keyword>
<dbReference type="SUPFAM" id="SSF54427">
    <property type="entry name" value="NTF2-like"/>
    <property type="match status" value="1"/>
</dbReference>
<keyword evidence="1" id="KW-0732">Signal</keyword>
<dbReference type="EMBL" id="GL377586">
    <property type="protein sequence ID" value="EFJ25789.1"/>
    <property type="molecule type" value="Genomic_DNA"/>
</dbReference>
<dbReference type="PANTHER" id="PTHR34123">
    <property type="entry name" value="OS04G0578200 PROTEIN"/>
    <property type="match status" value="1"/>
</dbReference>
<name>D8RQ37_SELML</name>
<dbReference type="OMA" id="PPYEGHI"/>
<reference evidence="2 3" key="1">
    <citation type="journal article" date="2011" name="Science">
        <title>The Selaginella genome identifies genetic changes associated with the evolution of vascular plants.</title>
        <authorList>
            <person name="Banks J.A."/>
            <person name="Nishiyama T."/>
            <person name="Hasebe M."/>
            <person name="Bowman J.L."/>
            <person name="Gribskov M."/>
            <person name="dePamphilis C."/>
            <person name="Albert V.A."/>
            <person name="Aono N."/>
            <person name="Aoyama T."/>
            <person name="Ambrose B.A."/>
            <person name="Ashton N.W."/>
            <person name="Axtell M.J."/>
            <person name="Barker E."/>
            <person name="Barker M.S."/>
            <person name="Bennetzen J.L."/>
            <person name="Bonawitz N.D."/>
            <person name="Chapple C."/>
            <person name="Cheng C."/>
            <person name="Correa L.G."/>
            <person name="Dacre M."/>
            <person name="DeBarry J."/>
            <person name="Dreyer I."/>
            <person name="Elias M."/>
            <person name="Engstrom E.M."/>
            <person name="Estelle M."/>
            <person name="Feng L."/>
            <person name="Finet C."/>
            <person name="Floyd S.K."/>
            <person name="Frommer W.B."/>
            <person name="Fujita T."/>
            <person name="Gramzow L."/>
            <person name="Gutensohn M."/>
            <person name="Harholt J."/>
            <person name="Hattori M."/>
            <person name="Heyl A."/>
            <person name="Hirai T."/>
            <person name="Hiwatashi Y."/>
            <person name="Ishikawa M."/>
            <person name="Iwata M."/>
            <person name="Karol K.G."/>
            <person name="Koehler B."/>
            <person name="Kolukisaoglu U."/>
            <person name="Kubo M."/>
            <person name="Kurata T."/>
            <person name="Lalonde S."/>
            <person name="Li K."/>
            <person name="Li Y."/>
            <person name="Litt A."/>
            <person name="Lyons E."/>
            <person name="Manning G."/>
            <person name="Maruyama T."/>
            <person name="Michael T.P."/>
            <person name="Mikami K."/>
            <person name="Miyazaki S."/>
            <person name="Morinaga S."/>
            <person name="Murata T."/>
            <person name="Mueller-Roeber B."/>
            <person name="Nelson D.R."/>
            <person name="Obara M."/>
            <person name="Oguri Y."/>
            <person name="Olmstead R.G."/>
            <person name="Onodera N."/>
            <person name="Petersen B.L."/>
            <person name="Pils B."/>
            <person name="Prigge M."/>
            <person name="Rensing S.A."/>
            <person name="Riano-Pachon D.M."/>
            <person name="Roberts A.W."/>
            <person name="Sato Y."/>
            <person name="Scheller H.V."/>
            <person name="Schulz B."/>
            <person name="Schulz C."/>
            <person name="Shakirov E.V."/>
            <person name="Shibagaki N."/>
            <person name="Shinohara N."/>
            <person name="Shippen D.E."/>
            <person name="Soerensen I."/>
            <person name="Sotooka R."/>
            <person name="Sugimoto N."/>
            <person name="Sugita M."/>
            <person name="Sumikawa N."/>
            <person name="Tanurdzic M."/>
            <person name="Theissen G."/>
            <person name="Ulvskov P."/>
            <person name="Wakazuki S."/>
            <person name="Weng J.K."/>
            <person name="Willats W.W."/>
            <person name="Wipf D."/>
            <person name="Wolf P.G."/>
            <person name="Yang L."/>
            <person name="Zimmer A.D."/>
            <person name="Zhu Q."/>
            <person name="Mitros T."/>
            <person name="Hellsten U."/>
            <person name="Loque D."/>
            <person name="Otillar R."/>
            <person name="Salamov A."/>
            <person name="Schmutz J."/>
            <person name="Shapiro H."/>
            <person name="Lindquist E."/>
            <person name="Lucas S."/>
            <person name="Rokhsar D."/>
            <person name="Grigoriev I.V."/>
        </authorList>
    </citation>
    <scope>NUCLEOTIDE SEQUENCE [LARGE SCALE GENOMIC DNA]</scope>
</reference>
<evidence type="ECO:0008006" key="4">
    <source>
        <dbReference type="Google" id="ProtNLM"/>
    </source>
</evidence>
<dbReference type="STRING" id="88036.D8RQ37"/>
<protein>
    <recommendedName>
        <fullName evidence="4">SnoaL-like domain-containing protein</fullName>
    </recommendedName>
</protein>
<dbReference type="Gene3D" id="3.10.450.50">
    <property type="match status" value="1"/>
</dbReference>
<dbReference type="KEGG" id="smo:SELMODRAFT_413750"/>